<protein>
    <recommendedName>
        <fullName evidence="7">MARVEL domain-containing protein</fullName>
    </recommendedName>
</protein>
<dbReference type="OrthoDB" id="5423111at2759"/>
<keyword evidence="3 6" id="KW-1133">Transmembrane helix</keyword>
<feature type="transmembrane region" description="Helical" evidence="6">
    <location>
        <begin position="41"/>
        <end position="59"/>
    </location>
</feature>
<evidence type="ECO:0000256" key="1">
    <source>
        <dbReference type="ARBA" id="ARBA00004141"/>
    </source>
</evidence>
<dbReference type="GO" id="GO:0005886">
    <property type="term" value="C:plasma membrane"/>
    <property type="evidence" value="ECO:0007669"/>
    <property type="project" value="TreeGrafter"/>
</dbReference>
<feature type="transmembrane region" description="Helical" evidence="6">
    <location>
        <begin position="126"/>
        <end position="147"/>
    </location>
</feature>
<dbReference type="InterPro" id="IPR052649">
    <property type="entry name" value="NCE102-like"/>
</dbReference>
<evidence type="ECO:0000313" key="8">
    <source>
        <dbReference type="EMBL" id="VVT47239.1"/>
    </source>
</evidence>
<dbReference type="PANTHER" id="PTHR28165">
    <property type="entry name" value="NON-CLASSICAL EXPORT PROTEIN 2-RELATED"/>
    <property type="match status" value="1"/>
</dbReference>
<dbReference type="Proteomes" id="UP000398389">
    <property type="component" value="Unassembled WGS sequence"/>
</dbReference>
<feature type="domain" description="MARVEL" evidence="7">
    <location>
        <begin position="9"/>
        <end position="140"/>
    </location>
</feature>
<dbReference type="Pfam" id="PF01284">
    <property type="entry name" value="MARVEL"/>
    <property type="match status" value="1"/>
</dbReference>
<evidence type="ECO:0000256" key="2">
    <source>
        <dbReference type="ARBA" id="ARBA00022692"/>
    </source>
</evidence>
<dbReference type="RefSeq" id="XP_031852224.1">
    <property type="nucleotide sequence ID" value="XM_031996333.1"/>
</dbReference>
<name>A0A5E8B6M3_9ASCO</name>
<evidence type="ECO:0000259" key="7">
    <source>
        <dbReference type="Pfam" id="PF01284"/>
    </source>
</evidence>
<organism evidence="8 9">
    <name type="scientific">Magnusiomyces paraingens</name>
    <dbReference type="NCBI Taxonomy" id="2606893"/>
    <lineage>
        <taxon>Eukaryota</taxon>
        <taxon>Fungi</taxon>
        <taxon>Dikarya</taxon>
        <taxon>Ascomycota</taxon>
        <taxon>Saccharomycotina</taxon>
        <taxon>Dipodascomycetes</taxon>
        <taxon>Dipodascales</taxon>
        <taxon>Dipodascaceae</taxon>
        <taxon>Magnusiomyces</taxon>
    </lineage>
</organism>
<feature type="region of interest" description="Disordered" evidence="5">
    <location>
        <begin position="151"/>
        <end position="173"/>
    </location>
</feature>
<dbReference type="GO" id="GO:0070941">
    <property type="term" value="P:eisosome assembly"/>
    <property type="evidence" value="ECO:0007669"/>
    <property type="project" value="TreeGrafter"/>
</dbReference>
<evidence type="ECO:0000313" key="9">
    <source>
        <dbReference type="Proteomes" id="UP000398389"/>
    </source>
</evidence>
<dbReference type="AlphaFoldDB" id="A0A5E8B6M3"/>
<accession>A0A5E8B6M3</accession>
<evidence type="ECO:0000256" key="5">
    <source>
        <dbReference type="SAM" id="MobiDB-lite"/>
    </source>
</evidence>
<dbReference type="EMBL" id="CABVLU010000001">
    <property type="protein sequence ID" value="VVT47239.1"/>
    <property type="molecule type" value="Genomic_DNA"/>
</dbReference>
<evidence type="ECO:0000256" key="6">
    <source>
        <dbReference type="SAM" id="Phobius"/>
    </source>
</evidence>
<dbReference type="PANTHER" id="PTHR28165:SF1">
    <property type="entry name" value="NON-CLASSICAL EXPORT PROTEIN 2-RELATED"/>
    <property type="match status" value="1"/>
</dbReference>
<reference evidence="8 9" key="1">
    <citation type="submission" date="2019-09" db="EMBL/GenBank/DDBJ databases">
        <authorList>
            <person name="Brejova B."/>
        </authorList>
    </citation>
    <scope>NUCLEOTIDE SEQUENCE [LARGE SCALE GENOMIC DNA]</scope>
</reference>
<dbReference type="GeneID" id="43580433"/>
<keyword evidence="4 6" id="KW-0472">Membrane</keyword>
<evidence type="ECO:0000256" key="3">
    <source>
        <dbReference type="ARBA" id="ARBA00022989"/>
    </source>
</evidence>
<feature type="transmembrane region" description="Helical" evidence="6">
    <location>
        <begin position="12"/>
        <end position="29"/>
    </location>
</feature>
<evidence type="ECO:0000256" key="4">
    <source>
        <dbReference type="ARBA" id="ARBA00023136"/>
    </source>
</evidence>
<dbReference type="GO" id="GO:0072659">
    <property type="term" value="P:protein localization to plasma membrane"/>
    <property type="evidence" value="ECO:0007669"/>
    <property type="project" value="TreeGrafter"/>
</dbReference>
<keyword evidence="2 6" id="KW-0812">Transmembrane</keyword>
<gene>
    <name evidence="8" type="ORF">SAPINGB_P001612</name>
</gene>
<dbReference type="InterPro" id="IPR008253">
    <property type="entry name" value="Marvel"/>
</dbReference>
<feature type="transmembrane region" description="Helical" evidence="6">
    <location>
        <begin position="65"/>
        <end position="91"/>
    </location>
</feature>
<comment type="subcellular location">
    <subcellularLocation>
        <location evidence="1">Membrane</location>
        <topology evidence="1">Multi-pass membrane protein</topology>
    </subcellularLocation>
</comment>
<keyword evidence="9" id="KW-1185">Reference proteome</keyword>
<proteinExistence type="predicted"/>
<sequence>MVNAFVDPSLRIVLFVFMTIIMGLTGSLINGSAWQNPQVNFAIFVSAFGMLFGAFYGLLAGFVEFLAFPIILAFIDFCDFVFCLSGGAALAHGIRVHSCTNHEYLDNNRIVQGSTDRCRKAQATTAFLFFSMAVAAGQLALSIITMLQSGPFSQPSRKRSSPPRTGLPTMSQV</sequence>
<dbReference type="GO" id="GO:0032126">
    <property type="term" value="C:eisosome"/>
    <property type="evidence" value="ECO:0007669"/>
    <property type="project" value="TreeGrafter"/>
</dbReference>